<name>A0A178LX92_9CHLR</name>
<dbReference type="NCBIfam" id="NF040521">
    <property type="entry name" value="C45_proenzyme"/>
    <property type="match status" value="1"/>
</dbReference>
<organism evidence="2 3">
    <name type="scientific">Chloroflexus islandicus</name>
    <dbReference type="NCBI Taxonomy" id="1707952"/>
    <lineage>
        <taxon>Bacteria</taxon>
        <taxon>Bacillati</taxon>
        <taxon>Chloroflexota</taxon>
        <taxon>Chloroflexia</taxon>
        <taxon>Chloroflexales</taxon>
        <taxon>Chloroflexineae</taxon>
        <taxon>Chloroflexaceae</taxon>
        <taxon>Chloroflexus</taxon>
    </lineage>
</organism>
<dbReference type="Pfam" id="PF03417">
    <property type="entry name" value="AAT"/>
    <property type="match status" value="1"/>
</dbReference>
<evidence type="ECO:0000313" key="2">
    <source>
        <dbReference type="EMBL" id="OAN38258.1"/>
    </source>
</evidence>
<dbReference type="OrthoDB" id="8109453at2"/>
<sequence>MNGLPLVELAGDAYTQGWRHGRVLREAIAANLRIYTARFERELRMPLAEVWRRALRYADAIAGQNPAYAAGMRGIADGAGIELAAIAALNVRYELFYQYFREYDRPPAKPDGCTAFALLPAETSDGHLLVGENWDWITGVRGAIVATVEPDGLRTLAFTEAGIFGGKIGLNSAGLALLINGLSSTADDWASLRRPFHVRCYEILRARTLAEAQAVITAEARAGSANFLIAQTPDQVINIEAAPETVAVSGCAGGCLIHANHFNDPAALGIVERAIERVPHSQWRQARLQALLAPRPQSLASVQAALRDHDRHPYSVCFHIDPADPPDEYYESVASIIMDVTAQTLYATDGPPCEREYGQYRLAAGAEES</sequence>
<dbReference type="EMBL" id="LWQS01000103">
    <property type="protein sequence ID" value="OAN38258.1"/>
    <property type="molecule type" value="Genomic_DNA"/>
</dbReference>
<evidence type="ECO:0000313" key="3">
    <source>
        <dbReference type="Proteomes" id="UP000078287"/>
    </source>
</evidence>
<dbReference type="AlphaFoldDB" id="A0A178LX92"/>
<dbReference type="Gene3D" id="3.60.60.10">
    <property type="entry name" value="Penicillin V Acylase, Chain A"/>
    <property type="match status" value="1"/>
</dbReference>
<accession>A0A178LX92</accession>
<dbReference type="InterPro" id="IPR047794">
    <property type="entry name" value="C45_proenzyme-like"/>
</dbReference>
<evidence type="ECO:0000259" key="1">
    <source>
        <dbReference type="Pfam" id="PF03417"/>
    </source>
</evidence>
<dbReference type="PANTHER" id="PTHR34180:SF1">
    <property type="entry name" value="BETA-ALANYL-DOPAMINE_CARCININE HYDROLASE"/>
    <property type="match status" value="1"/>
</dbReference>
<keyword evidence="3" id="KW-1185">Reference proteome</keyword>
<feature type="domain" description="Peptidase C45 hydrolase" evidence="1">
    <location>
        <begin position="124"/>
        <end position="318"/>
    </location>
</feature>
<reference evidence="2 3" key="1">
    <citation type="submission" date="2016-04" db="EMBL/GenBank/DDBJ databases">
        <title>Chloroflexus islandicus sp. nov., a thermophilic filamentous anoxygenic phototrophic bacterium from geyser Strokkur (Iceland).</title>
        <authorList>
            <person name="Gaisin V.A."/>
            <person name="Kalashnikov A.M."/>
            <person name="Sukhacheva M.V."/>
            <person name="Grouzdev D.S."/>
            <person name="Ivanov T.M."/>
            <person name="Kuznetsov B."/>
            <person name="Gorlenko V.M."/>
        </authorList>
    </citation>
    <scope>NUCLEOTIDE SEQUENCE [LARGE SCALE GENOMIC DNA]</scope>
    <source>
        <strain evidence="3">isl-2</strain>
    </source>
</reference>
<dbReference type="InterPro" id="IPR047801">
    <property type="entry name" value="Peptidase_C45"/>
</dbReference>
<proteinExistence type="predicted"/>
<dbReference type="STRING" id="1707952.A6A03_05050"/>
<protein>
    <submittedName>
        <fullName evidence="2">Peptidase C45</fullName>
    </submittedName>
</protein>
<gene>
    <name evidence="2" type="ORF">A6A03_05050</name>
</gene>
<dbReference type="RefSeq" id="WP_066791239.1">
    <property type="nucleotide sequence ID" value="NZ_LWQS01000103.1"/>
</dbReference>
<dbReference type="Gene3D" id="1.10.10.2120">
    <property type="match status" value="1"/>
</dbReference>
<dbReference type="InterPro" id="IPR005079">
    <property type="entry name" value="Peptidase_C45_hydrolase"/>
</dbReference>
<comment type="caution">
    <text evidence="2">The sequence shown here is derived from an EMBL/GenBank/DDBJ whole genome shotgun (WGS) entry which is preliminary data.</text>
</comment>
<dbReference type="PANTHER" id="PTHR34180">
    <property type="entry name" value="PEPTIDASE C45"/>
    <property type="match status" value="1"/>
</dbReference>
<dbReference type="Proteomes" id="UP000078287">
    <property type="component" value="Unassembled WGS sequence"/>
</dbReference>